<keyword evidence="3" id="KW-0418">Kinase</keyword>
<proteinExistence type="predicted"/>
<name>A0A1L9AVC0_9BACT</name>
<sequence length="393" mass="44176">MSEPNNPGAPRQLKSFEVGDFRYEIVRPLVVHPDYDTLLLATREPLQKGPVKLIVLKPVVMDFGREARHRALEEVSLSKALRHPNIATVYGYVVQDELPYIVMEHLRGCFLLTLMDAAWLVRRKLSPDFAAYVASEVAEALDYAHRCEDEDGRPLKLVHRAVGPMRIRLGEKGRVKLTNFGAAYSELLGRLPTRRGLLRGDPAYIAPEILRGFVSPDSRQRDPLTPRKLDGRADIFSLGLVLLEMLLSHYPLDPPDSLWEDIEERLPSEVRTEHSTLLPLETLANRVLHFGPDEVSHATRELPEALRKIVARALRPEPAERYASADDLRYDLRDFLHSRPGGPFGAKEAEAEMSDILKEASDLRKLAAHPDVEQGVLPSPPDLLKSRASGELT</sequence>
<dbReference type="Gene3D" id="3.30.200.20">
    <property type="entry name" value="Phosphorylase Kinase, domain 1"/>
    <property type="match status" value="1"/>
</dbReference>
<dbReference type="Gene3D" id="1.10.510.10">
    <property type="entry name" value="Transferase(Phosphotransferase) domain 1"/>
    <property type="match status" value="1"/>
</dbReference>
<accession>A0A1L9AVC0</accession>
<evidence type="ECO:0000313" key="7">
    <source>
        <dbReference type="EMBL" id="OJH33940.1"/>
    </source>
</evidence>
<dbReference type="Proteomes" id="UP000182229">
    <property type="component" value="Unassembled WGS sequence"/>
</dbReference>
<dbReference type="GO" id="GO:0004674">
    <property type="term" value="F:protein serine/threonine kinase activity"/>
    <property type="evidence" value="ECO:0007669"/>
    <property type="project" value="TreeGrafter"/>
</dbReference>
<dbReference type="EMBL" id="MPIN01000025">
    <property type="protein sequence ID" value="OJH33940.1"/>
    <property type="molecule type" value="Genomic_DNA"/>
</dbReference>
<evidence type="ECO:0000313" key="8">
    <source>
        <dbReference type="Proteomes" id="UP000182229"/>
    </source>
</evidence>
<evidence type="ECO:0000256" key="2">
    <source>
        <dbReference type="ARBA" id="ARBA00022741"/>
    </source>
</evidence>
<keyword evidence="2" id="KW-0547">Nucleotide-binding</keyword>
<reference evidence="7 8" key="2">
    <citation type="submission" date="2016-12" db="EMBL/GenBank/DDBJ databases">
        <title>Draft Genome Sequence of Cystobacter ferrugineus Strain Cbfe23.</title>
        <authorList>
            <person name="Akbar S."/>
            <person name="Dowd S.E."/>
            <person name="Stevens D.C."/>
        </authorList>
    </citation>
    <scope>NUCLEOTIDE SEQUENCE [LARGE SCALE GENOMIC DNA]</scope>
    <source>
        <strain evidence="7 8">Cbfe23</strain>
    </source>
</reference>
<dbReference type="STRING" id="83449.BON30_46295"/>
<dbReference type="PANTHER" id="PTHR43289:SF6">
    <property type="entry name" value="SERINE_THREONINE-PROTEIN KINASE NEKL-3"/>
    <property type="match status" value="1"/>
</dbReference>
<gene>
    <name evidence="7" type="ORF">BON30_46295</name>
</gene>
<dbReference type="AlphaFoldDB" id="A0A1L9AVC0"/>
<dbReference type="SMART" id="SM00220">
    <property type="entry name" value="S_TKc"/>
    <property type="match status" value="1"/>
</dbReference>
<dbReference type="RefSeq" id="WP_071905057.1">
    <property type="nucleotide sequence ID" value="NZ_MPIN01000025.1"/>
</dbReference>
<keyword evidence="8" id="KW-1185">Reference proteome</keyword>
<dbReference type="InterPro" id="IPR011009">
    <property type="entry name" value="Kinase-like_dom_sf"/>
</dbReference>
<evidence type="ECO:0000259" key="6">
    <source>
        <dbReference type="PROSITE" id="PS50011"/>
    </source>
</evidence>
<evidence type="ECO:0000256" key="1">
    <source>
        <dbReference type="ARBA" id="ARBA00022679"/>
    </source>
</evidence>
<dbReference type="GO" id="GO:0005524">
    <property type="term" value="F:ATP binding"/>
    <property type="evidence" value="ECO:0007669"/>
    <property type="project" value="UniProtKB-KW"/>
</dbReference>
<dbReference type="Pfam" id="PF00069">
    <property type="entry name" value="Pkinase"/>
    <property type="match status" value="1"/>
</dbReference>
<feature type="region of interest" description="Disordered" evidence="5">
    <location>
        <begin position="367"/>
        <end position="393"/>
    </location>
</feature>
<dbReference type="PROSITE" id="PS50011">
    <property type="entry name" value="PROTEIN_KINASE_DOM"/>
    <property type="match status" value="1"/>
</dbReference>
<evidence type="ECO:0000256" key="3">
    <source>
        <dbReference type="ARBA" id="ARBA00022777"/>
    </source>
</evidence>
<keyword evidence="1" id="KW-0808">Transferase</keyword>
<dbReference type="OrthoDB" id="5521996at2"/>
<dbReference type="PANTHER" id="PTHR43289">
    <property type="entry name" value="MITOGEN-ACTIVATED PROTEIN KINASE KINASE KINASE 20-RELATED"/>
    <property type="match status" value="1"/>
</dbReference>
<evidence type="ECO:0000256" key="4">
    <source>
        <dbReference type="ARBA" id="ARBA00022840"/>
    </source>
</evidence>
<organism evidence="7 8">
    <name type="scientific">Cystobacter ferrugineus</name>
    <dbReference type="NCBI Taxonomy" id="83449"/>
    <lineage>
        <taxon>Bacteria</taxon>
        <taxon>Pseudomonadati</taxon>
        <taxon>Myxococcota</taxon>
        <taxon>Myxococcia</taxon>
        <taxon>Myxococcales</taxon>
        <taxon>Cystobacterineae</taxon>
        <taxon>Archangiaceae</taxon>
        <taxon>Cystobacter</taxon>
    </lineage>
</organism>
<reference evidence="8" key="1">
    <citation type="submission" date="2016-11" db="EMBL/GenBank/DDBJ databases">
        <authorList>
            <person name="Shukria A."/>
            <person name="Stevens D.C."/>
        </authorList>
    </citation>
    <scope>NUCLEOTIDE SEQUENCE [LARGE SCALE GENOMIC DNA]</scope>
    <source>
        <strain evidence="8">Cbfe23</strain>
    </source>
</reference>
<dbReference type="SUPFAM" id="SSF56112">
    <property type="entry name" value="Protein kinase-like (PK-like)"/>
    <property type="match status" value="1"/>
</dbReference>
<protein>
    <recommendedName>
        <fullName evidence="6">Protein kinase domain-containing protein</fullName>
    </recommendedName>
</protein>
<feature type="domain" description="Protein kinase" evidence="6">
    <location>
        <begin position="24"/>
        <end position="336"/>
    </location>
</feature>
<dbReference type="InterPro" id="IPR000719">
    <property type="entry name" value="Prot_kinase_dom"/>
</dbReference>
<keyword evidence="4" id="KW-0067">ATP-binding</keyword>
<comment type="caution">
    <text evidence="7">The sequence shown here is derived from an EMBL/GenBank/DDBJ whole genome shotgun (WGS) entry which is preliminary data.</text>
</comment>
<evidence type="ECO:0000256" key="5">
    <source>
        <dbReference type="SAM" id="MobiDB-lite"/>
    </source>
</evidence>